<dbReference type="EMBL" id="CM008046">
    <property type="protein sequence ID" value="PVH65857.1"/>
    <property type="molecule type" value="Genomic_DNA"/>
</dbReference>
<name>A0A2T8KUK2_9POAL</name>
<reference evidence="1" key="1">
    <citation type="submission" date="2018-04" db="EMBL/GenBank/DDBJ databases">
        <title>WGS assembly of Panicum hallii.</title>
        <authorList>
            <person name="Lovell J."/>
            <person name="Jenkins J."/>
            <person name="Lowry D."/>
            <person name="Mamidi S."/>
            <person name="Sreedasyam A."/>
            <person name="Weng X."/>
            <person name="Barry K."/>
            <person name="Bonette J."/>
            <person name="Campitelli B."/>
            <person name="Daum C."/>
            <person name="Gordon S."/>
            <person name="Gould B."/>
            <person name="Lipzen A."/>
            <person name="Macqueen A."/>
            <person name="Palacio-Mejia J."/>
            <person name="Plott C."/>
            <person name="Shakirov E."/>
            <person name="Shu S."/>
            <person name="Yoshinaga Y."/>
            <person name="Zane M."/>
            <person name="Rokhsar D."/>
            <person name="Grimwood J."/>
            <person name="Schmutz J."/>
            <person name="Juenger T."/>
        </authorList>
    </citation>
    <scope>NUCLEOTIDE SEQUENCE [LARGE SCALE GENOMIC DNA]</scope>
    <source>
        <strain evidence="1">FIL2</strain>
    </source>
</reference>
<dbReference type="AlphaFoldDB" id="A0A2T8KUK2"/>
<sequence length="100" mass="11147">MHGKVSLSCPTPSSLSEDIIGLRTGGYGMAYKLQRPADFVISKPNLLTTLCSGVLYLYRFGGQYYLDWASRTSDAWCEFVITRLVDQPVGAFTGRKMKRS</sequence>
<dbReference type="Gramene" id="PVH65857">
    <property type="protein sequence ID" value="PVH65857"/>
    <property type="gene ID" value="PAHAL_1G091200"/>
</dbReference>
<accession>A0A2T8KUK2</accession>
<evidence type="ECO:0000313" key="1">
    <source>
        <dbReference type="EMBL" id="PVH65857.1"/>
    </source>
</evidence>
<protein>
    <submittedName>
        <fullName evidence="1">Uncharacterized protein</fullName>
    </submittedName>
</protein>
<dbReference type="Proteomes" id="UP000243499">
    <property type="component" value="Chromosome 1"/>
</dbReference>
<gene>
    <name evidence="1" type="ORF">PAHAL_1G091200</name>
</gene>
<proteinExistence type="predicted"/>
<organism evidence="1">
    <name type="scientific">Panicum hallii</name>
    <dbReference type="NCBI Taxonomy" id="206008"/>
    <lineage>
        <taxon>Eukaryota</taxon>
        <taxon>Viridiplantae</taxon>
        <taxon>Streptophyta</taxon>
        <taxon>Embryophyta</taxon>
        <taxon>Tracheophyta</taxon>
        <taxon>Spermatophyta</taxon>
        <taxon>Magnoliopsida</taxon>
        <taxon>Liliopsida</taxon>
        <taxon>Poales</taxon>
        <taxon>Poaceae</taxon>
        <taxon>PACMAD clade</taxon>
        <taxon>Panicoideae</taxon>
        <taxon>Panicodae</taxon>
        <taxon>Paniceae</taxon>
        <taxon>Panicinae</taxon>
        <taxon>Panicum</taxon>
        <taxon>Panicum sect. Panicum</taxon>
    </lineage>
</organism>